<evidence type="ECO:0000313" key="2">
    <source>
        <dbReference type="EMBL" id="OHF03893.1"/>
    </source>
</evidence>
<keyword evidence="3" id="KW-1185">Reference proteome</keyword>
<comment type="caution">
    <text evidence="2">The sequence shown here is derived from an EMBL/GenBank/DDBJ whole genome shotgun (WGS) entry which is preliminary data.</text>
</comment>
<reference evidence="2 3" key="1">
    <citation type="submission" date="2016-09" db="EMBL/GenBank/DDBJ databases">
        <authorList>
            <person name="Capua I."/>
            <person name="De Benedictis P."/>
            <person name="Joannis T."/>
            <person name="Lombin L.H."/>
            <person name="Cattoli G."/>
        </authorList>
    </citation>
    <scope>NUCLEOTIDE SEQUENCE [LARGE SCALE GENOMIC DNA]</scope>
    <source>
        <strain evidence="2 3">IMI 309357</strain>
    </source>
</reference>
<dbReference type="Proteomes" id="UP000176998">
    <property type="component" value="Unassembled WGS sequence"/>
</dbReference>
<dbReference type="GeneID" id="34553922"/>
<dbReference type="EMBL" id="MJBS01000004">
    <property type="protein sequence ID" value="OHF03893.1"/>
    <property type="molecule type" value="Genomic_DNA"/>
</dbReference>
<sequence length="156" mass="17861">MCELQITRYKCGHTDSLKKYCPHAFDACRFGIAARLCAITSITRYNSPDCCYDPKCLYCLWQKRWVCHKCKSPNKNTPTCELTGCNHPACTSCEPLVSTSPNIAQKETRKAKRDKPAGPPKFNRKKYVVQAVAAYKRRQRKLPRVPVYDPKVGDWV</sequence>
<dbReference type="OrthoDB" id="10490746at2759"/>
<accession>A0A1G4BRA1</accession>
<gene>
    <name evidence="2" type="ORF">CORC01_00755</name>
</gene>
<dbReference type="RefSeq" id="XP_022481029.1">
    <property type="nucleotide sequence ID" value="XM_022612412.1"/>
</dbReference>
<evidence type="ECO:0000256" key="1">
    <source>
        <dbReference type="SAM" id="MobiDB-lite"/>
    </source>
</evidence>
<dbReference type="AlphaFoldDB" id="A0A1G4BRA1"/>
<protein>
    <submittedName>
        <fullName evidence="2">Uncharacterized protein</fullName>
    </submittedName>
</protein>
<organism evidence="2 3">
    <name type="scientific">Colletotrichum orchidophilum</name>
    <dbReference type="NCBI Taxonomy" id="1209926"/>
    <lineage>
        <taxon>Eukaryota</taxon>
        <taxon>Fungi</taxon>
        <taxon>Dikarya</taxon>
        <taxon>Ascomycota</taxon>
        <taxon>Pezizomycotina</taxon>
        <taxon>Sordariomycetes</taxon>
        <taxon>Hypocreomycetidae</taxon>
        <taxon>Glomerellales</taxon>
        <taxon>Glomerellaceae</taxon>
        <taxon>Colletotrichum</taxon>
    </lineage>
</organism>
<proteinExistence type="predicted"/>
<name>A0A1G4BRA1_9PEZI</name>
<feature type="region of interest" description="Disordered" evidence="1">
    <location>
        <begin position="104"/>
        <end position="123"/>
    </location>
</feature>
<evidence type="ECO:0000313" key="3">
    <source>
        <dbReference type="Proteomes" id="UP000176998"/>
    </source>
</evidence>